<evidence type="ECO:0000313" key="5">
    <source>
        <dbReference type="Proteomes" id="UP000186758"/>
    </source>
</evidence>
<dbReference type="InterPro" id="IPR014905">
    <property type="entry name" value="HIRAN"/>
</dbReference>
<organism evidence="4 5">
    <name type="scientific">Faecalibaculum rodentium</name>
    <dbReference type="NCBI Taxonomy" id="1702221"/>
    <lineage>
        <taxon>Bacteria</taxon>
        <taxon>Bacillati</taxon>
        <taxon>Bacillota</taxon>
        <taxon>Erysipelotrichia</taxon>
        <taxon>Erysipelotrichales</taxon>
        <taxon>Erysipelotrichaceae</taxon>
        <taxon>Faecalibaculum</taxon>
    </lineage>
</organism>
<evidence type="ECO:0000313" key="4">
    <source>
        <dbReference type="EMBL" id="OLU45616.1"/>
    </source>
</evidence>
<keyword evidence="1" id="KW-0479">Metal-binding</keyword>
<proteinExistence type="predicted"/>
<dbReference type="Proteomes" id="UP000186758">
    <property type="component" value="Unassembled WGS sequence"/>
</dbReference>
<dbReference type="Gene3D" id="3.30.70.2330">
    <property type="match status" value="1"/>
</dbReference>
<comment type="caution">
    <text evidence="4">The sequence shown here is derived from an EMBL/GenBank/DDBJ whole genome shotgun (WGS) entry which is preliminary data.</text>
</comment>
<reference evidence="4 5" key="1">
    <citation type="submission" date="2016-11" db="EMBL/GenBank/DDBJ databases">
        <title>Description of two novel members of the family Erysipelotrichaceae: Ileibacterium lipovorans gen. nov., sp. nov. and Dubosiella newyorkensis, gen. nov., sp. nov.</title>
        <authorList>
            <person name="Cox L.M."/>
            <person name="Sohn J."/>
            <person name="Tyrrell K.L."/>
            <person name="Citron D.M."/>
            <person name="Lawson P.A."/>
            <person name="Patel N.B."/>
            <person name="Iizumi T."/>
            <person name="Perez-Perez G.I."/>
            <person name="Goldstein E.J."/>
            <person name="Blaser M.J."/>
        </authorList>
    </citation>
    <scope>NUCLEOTIDE SEQUENCE [LARGE SCALE GENOMIC DNA]</scope>
    <source>
        <strain evidence="4 5">NYU-BL-K8</strain>
    </source>
</reference>
<sequence>MSHELKHSLVAVDSGTLQLVKDTPLFDLLKPLQEEILLDDRCIAGTTHLPDQSCLEELKPGDWLIMEREDNPWDEHAILLRDSQRRKCGYIPANENVIFARLMDAGKLLKAKVVEKDVREGKSRRPKNKHWYKIRVEVYLVDF</sequence>
<dbReference type="GO" id="GO:0003676">
    <property type="term" value="F:nucleic acid binding"/>
    <property type="evidence" value="ECO:0007669"/>
    <property type="project" value="InterPro"/>
</dbReference>
<keyword evidence="2" id="KW-0378">Hydrolase</keyword>
<protein>
    <recommendedName>
        <fullName evidence="3">HIRAN domain-containing protein</fullName>
    </recommendedName>
</protein>
<evidence type="ECO:0000256" key="1">
    <source>
        <dbReference type="ARBA" id="ARBA00022723"/>
    </source>
</evidence>
<dbReference type="GO" id="GO:0016818">
    <property type="term" value="F:hydrolase activity, acting on acid anhydrides, in phosphorus-containing anhydrides"/>
    <property type="evidence" value="ECO:0007669"/>
    <property type="project" value="InterPro"/>
</dbReference>
<feature type="domain" description="HIRAN" evidence="3">
    <location>
        <begin position="36"/>
        <end position="140"/>
    </location>
</feature>
<dbReference type="RefSeq" id="WP_075885117.1">
    <property type="nucleotide sequence ID" value="NZ_CAKOCV010000011.1"/>
</dbReference>
<evidence type="ECO:0000259" key="3">
    <source>
        <dbReference type="SMART" id="SM00910"/>
    </source>
</evidence>
<evidence type="ECO:0000256" key="2">
    <source>
        <dbReference type="ARBA" id="ARBA00022801"/>
    </source>
</evidence>
<dbReference type="EMBL" id="MPJZ01000046">
    <property type="protein sequence ID" value="OLU45616.1"/>
    <property type="molecule type" value="Genomic_DNA"/>
</dbReference>
<gene>
    <name evidence="4" type="ORF">BO223_04520</name>
</gene>
<dbReference type="Pfam" id="PF08797">
    <property type="entry name" value="HIRAN"/>
    <property type="match status" value="1"/>
</dbReference>
<dbReference type="GO" id="GO:0008270">
    <property type="term" value="F:zinc ion binding"/>
    <property type="evidence" value="ECO:0007669"/>
    <property type="project" value="InterPro"/>
</dbReference>
<name>A0A1Q9YL58_9FIRM</name>
<accession>A0A1Q9YL58</accession>
<dbReference type="SMART" id="SM00910">
    <property type="entry name" value="HIRAN"/>
    <property type="match status" value="1"/>
</dbReference>
<dbReference type="AlphaFoldDB" id="A0A1Q9YL58"/>